<dbReference type="PANTHER" id="PTHR47327:SF2">
    <property type="entry name" value="FI18240P1-RELATED"/>
    <property type="match status" value="1"/>
</dbReference>
<gene>
    <name evidence="4" type="primary">LOC106476169</name>
</gene>
<feature type="domain" description="ZP" evidence="2">
    <location>
        <begin position="187"/>
        <end position="287"/>
    </location>
</feature>
<accession>A0ABM1C0W4</accession>
<protein>
    <submittedName>
        <fullName evidence="4">Uncharacterized protein LOC106476169</fullName>
    </submittedName>
</protein>
<name>A0ABM1C0W4_LIMPO</name>
<sequence length="287" mass="32138">MDPSGNGCRRDWAFERVRGKELVDADQQKVTVEANTREECEAACLQSQSFACRSAEFNHQLSECRISPHNRFSSSEEGVSLSSARFVVDYLENNCIREPRGFCNLKMHRQQMALVADNIRFAMSIDECQQQCFHNEDFICRAFSYDSLARTCAMSHHTLQTPPDGTFARSNTNDLIEISTCFDVFVNCEPNMMKAKVVTNSFFNGKIYAKEKPKSCVLDVSQSLEFTLPILLAGSDCGTVNEEEGKFSNVLVIQSNDYVVTSQDKAVGVQCSYDVGNKTGETQVNVT</sequence>
<dbReference type="Proteomes" id="UP000694941">
    <property type="component" value="Unplaced"/>
</dbReference>
<dbReference type="PROSITE" id="PS51034">
    <property type="entry name" value="ZP_2"/>
    <property type="match status" value="1"/>
</dbReference>
<dbReference type="PROSITE" id="PS50948">
    <property type="entry name" value="PAN"/>
    <property type="match status" value="2"/>
</dbReference>
<feature type="domain" description="Apple" evidence="1">
    <location>
        <begin position="8"/>
        <end position="95"/>
    </location>
</feature>
<dbReference type="InterPro" id="IPR003609">
    <property type="entry name" value="Pan_app"/>
</dbReference>
<evidence type="ECO:0000313" key="3">
    <source>
        <dbReference type="Proteomes" id="UP000694941"/>
    </source>
</evidence>
<dbReference type="SMART" id="SM00473">
    <property type="entry name" value="PAN_AP"/>
    <property type="match status" value="2"/>
</dbReference>
<dbReference type="RefSeq" id="XP_013792290.1">
    <property type="nucleotide sequence ID" value="XM_013936836.1"/>
</dbReference>
<organism evidence="3 4">
    <name type="scientific">Limulus polyphemus</name>
    <name type="common">Atlantic horseshoe crab</name>
    <dbReference type="NCBI Taxonomy" id="6850"/>
    <lineage>
        <taxon>Eukaryota</taxon>
        <taxon>Metazoa</taxon>
        <taxon>Ecdysozoa</taxon>
        <taxon>Arthropoda</taxon>
        <taxon>Chelicerata</taxon>
        <taxon>Merostomata</taxon>
        <taxon>Xiphosura</taxon>
        <taxon>Limulidae</taxon>
        <taxon>Limulus</taxon>
    </lineage>
</organism>
<dbReference type="Pfam" id="PF00024">
    <property type="entry name" value="PAN_1"/>
    <property type="match status" value="2"/>
</dbReference>
<dbReference type="InterPro" id="IPR052774">
    <property type="entry name" value="Celegans_DevNeuronal_Protein"/>
</dbReference>
<evidence type="ECO:0000313" key="4">
    <source>
        <dbReference type="RefSeq" id="XP_013792290.1"/>
    </source>
</evidence>
<dbReference type="InterPro" id="IPR056953">
    <property type="entry name" value="CUT_N"/>
</dbReference>
<dbReference type="Pfam" id="PF25057">
    <property type="entry name" value="CUT_N"/>
    <property type="match status" value="1"/>
</dbReference>
<reference evidence="4" key="1">
    <citation type="submission" date="2025-08" db="UniProtKB">
        <authorList>
            <consortium name="RefSeq"/>
        </authorList>
    </citation>
    <scope>IDENTIFICATION</scope>
    <source>
        <tissue evidence="4">Muscle</tissue>
    </source>
</reference>
<feature type="non-terminal residue" evidence="4">
    <location>
        <position position="287"/>
    </location>
</feature>
<keyword evidence="3" id="KW-1185">Reference proteome</keyword>
<feature type="domain" description="Apple" evidence="1">
    <location>
        <begin position="103"/>
        <end position="181"/>
    </location>
</feature>
<dbReference type="GeneID" id="106476169"/>
<dbReference type="SUPFAM" id="SSF57414">
    <property type="entry name" value="Hairpin loop containing domain-like"/>
    <property type="match status" value="2"/>
</dbReference>
<dbReference type="CDD" id="cd01099">
    <property type="entry name" value="PAN_AP_HGF"/>
    <property type="match status" value="1"/>
</dbReference>
<proteinExistence type="predicted"/>
<dbReference type="InterPro" id="IPR001507">
    <property type="entry name" value="ZP_dom"/>
</dbReference>
<dbReference type="Gene3D" id="3.50.4.10">
    <property type="entry name" value="Hepatocyte Growth Factor"/>
    <property type="match status" value="2"/>
</dbReference>
<evidence type="ECO:0000259" key="2">
    <source>
        <dbReference type="PROSITE" id="PS51034"/>
    </source>
</evidence>
<dbReference type="PANTHER" id="PTHR47327">
    <property type="entry name" value="FI18240P1-RELATED"/>
    <property type="match status" value="1"/>
</dbReference>
<evidence type="ECO:0000259" key="1">
    <source>
        <dbReference type="PROSITE" id="PS50948"/>
    </source>
</evidence>